<keyword evidence="2" id="KW-1185">Reference proteome</keyword>
<reference evidence="1 2" key="1">
    <citation type="submission" date="2024-02" db="EMBL/GenBank/DDBJ databases">
        <title>de novo genome assembly of Solanum bulbocastanum strain 11H21.</title>
        <authorList>
            <person name="Hosaka A.J."/>
        </authorList>
    </citation>
    <scope>NUCLEOTIDE SEQUENCE [LARGE SCALE GENOMIC DNA]</scope>
    <source>
        <tissue evidence="1">Young leaves</tissue>
    </source>
</reference>
<accession>A0AAN8XVF5</accession>
<gene>
    <name evidence="1" type="ORF">RDI58_032839</name>
</gene>
<name>A0AAN8XVF5_SOLBU</name>
<evidence type="ECO:0000313" key="1">
    <source>
        <dbReference type="EMBL" id="KAK6769916.1"/>
    </source>
</evidence>
<dbReference type="EMBL" id="JBANQN010000654">
    <property type="protein sequence ID" value="KAK6769916.1"/>
    <property type="molecule type" value="Genomic_DNA"/>
</dbReference>
<dbReference type="Proteomes" id="UP001371456">
    <property type="component" value="Unassembled WGS sequence"/>
</dbReference>
<dbReference type="AlphaFoldDB" id="A0AAN8XVF5"/>
<organism evidence="1 2">
    <name type="scientific">Solanum bulbocastanum</name>
    <name type="common">Wild potato</name>
    <dbReference type="NCBI Taxonomy" id="147425"/>
    <lineage>
        <taxon>Eukaryota</taxon>
        <taxon>Viridiplantae</taxon>
        <taxon>Streptophyta</taxon>
        <taxon>Embryophyta</taxon>
        <taxon>Tracheophyta</taxon>
        <taxon>Spermatophyta</taxon>
        <taxon>Magnoliopsida</taxon>
        <taxon>eudicotyledons</taxon>
        <taxon>Gunneridae</taxon>
        <taxon>Pentapetalae</taxon>
        <taxon>asterids</taxon>
        <taxon>lamiids</taxon>
        <taxon>Solanales</taxon>
        <taxon>Solanaceae</taxon>
        <taxon>Solanoideae</taxon>
        <taxon>Solaneae</taxon>
        <taxon>Solanum</taxon>
    </lineage>
</organism>
<sequence>MVRASYFDFSNREIHESGS</sequence>
<evidence type="ECO:0000313" key="2">
    <source>
        <dbReference type="Proteomes" id="UP001371456"/>
    </source>
</evidence>
<comment type="caution">
    <text evidence="1">The sequence shown here is derived from an EMBL/GenBank/DDBJ whole genome shotgun (WGS) entry which is preliminary data.</text>
</comment>
<protein>
    <submittedName>
        <fullName evidence="1">Uncharacterized protein</fullName>
    </submittedName>
</protein>
<proteinExistence type="predicted"/>